<reference evidence="9 10" key="1">
    <citation type="submission" date="2018-05" db="EMBL/GenBank/DDBJ databases">
        <title>Pedobacter paludis sp. nov., isolated from wetland soil.</title>
        <authorList>
            <person name="Zhang Y."/>
            <person name="Wang G."/>
        </authorList>
    </citation>
    <scope>NUCLEOTIDE SEQUENCE [LARGE SCALE GENOMIC DNA]</scope>
    <source>
        <strain evidence="9 10">KCTC22721</strain>
    </source>
</reference>
<dbReference type="InterPro" id="IPR013783">
    <property type="entry name" value="Ig-like_fold"/>
</dbReference>
<dbReference type="GO" id="GO:0005506">
    <property type="term" value="F:iron ion binding"/>
    <property type="evidence" value="ECO:0007669"/>
    <property type="project" value="InterPro"/>
</dbReference>
<dbReference type="Pfam" id="PF00034">
    <property type="entry name" value="Cytochrom_C"/>
    <property type="match status" value="1"/>
</dbReference>
<proteinExistence type="predicted"/>
<dbReference type="InterPro" id="IPR000601">
    <property type="entry name" value="PKD_dom"/>
</dbReference>
<dbReference type="PRINTS" id="PR00606">
    <property type="entry name" value="CYTCHROMECID"/>
</dbReference>
<dbReference type="InterPro" id="IPR011042">
    <property type="entry name" value="6-blade_b-propeller_TolB-like"/>
</dbReference>
<dbReference type="OrthoDB" id="9816308at2"/>
<dbReference type="PANTHER" id="PTHR19328:SF75">
    <property type="entry name" value="ALDOSE SUGAR DEHYDROGENASE YLII"/>
    <property type="match status" value="1"/>
</dbReference>
<dbReference type="SUPFAM" id="SSF46626">
    <property type="entry name" value="Cytochrome c"/>
    <property type="match status" value="1"/>
</dbReference>
<accession>A0A317EW84</accession>
<dbReference type="SUPFAM" id="SSF50952">
    <property type="entry name" value="Soluble quinoprotein glucose dehydrogenase"/>
    <property type="match status" value="1"/>
</dbReference>
<evidence type="ECO:0000256" key="6">
    <source>
        <dbReference type="PIRSR" id="PIRSR602324-1"/>
    </source>
</evidence>
<sequence>MKTFFTLSISFLAITFLYATTLNSNRYTQKKIALKSESRIDTPDQDRFVSVKLVQGEFTEPTELTVLPNLDILVAQRRGEIMLYKNQTKKLSLAGKLDVYFKTNTPDVNAEEGLLGMAADPKFAINKFIYLFYSPFDKSVNRLSRFKMVNDKIDKASEKIILQFYSQREICCHTGGSIAFGADNLLYVSTGDNSTPFDVPKQQYVNNGYAPLDNRKGLEQYDARRSAGNTNDLRGKILRIKLKDDGTYSIPDGNLFPKNDPKAKPEIYVMGNRNPYRISVDQKTGYLYWGEVGPDASNDDAARGPRGYDEVNQARKAGNFGWPYFIGNNYPYRAYDYTNGQNGNPFDPAGATNNSPNNTGLGVVPPAQPAFIWYPYGESKEFPQVGSGGRTAMAGPVYYAKPGVSPYPAYYNGKLIIYEWIRGWVKAITMSPQGDYISMEPMLSKISLAAPIDMELGPDGKLYILEYGKGWFSKNPDAGITRIDYLKGNRPPKIESLEIAKTSGLLPYKLTAKVKAVDPDGDALTYIWNLGNGIKKTTTSPELTNTYTVAGEYPVSVTVSDKSKASAKSQTIPVFAGNEQPNVDIVLSGNKSFWFPNKAIDYQVLISDKGASINNQRVYISNTYTEGMDLAGAQLGHQQAAQTLIGKTLMLKSDCSTCHKISTTSIGPAFEKVSSKYQGDPNAVDYLANKVLKGSSGVWGEIPMPAHPAMKEAEVKKITEWIMTLSNKEVVASLPTSGKITPSGTVDKKKSVLNLKATYTDAGTAKLKPLTTTNSVNLKSNQIDATDLKNIKGFETKEVSGADALAMTANEGHFSLNKIDLTKLSGFKFNFGNNSNYEIEVRLDRLDGELLGKSESKSTVSIQPVTDGKFHTVYFIFKASSGEKPIIQSLLVESL</sequence>
<dbReference type="InterPro" id="IPR009056">
    <property type="entry name" value="Cyt_c-like_dom"/>
</dbReference>
<dbReference type="PROSITE" id="PS51007">
    <property type="entry name" value="CYTC"/>
    <property type="match status" value="1"/>
</dbReference>
<evidence type="ECO:0000256" key="5">
    <source>
        <dbReference type="ARBA" id="ARBA00023004"/>
    </source>
</evidence>
<dbReference type="Gene3D" id="2.120.10.30">
    <property type="entry name" value="TolB, C-terminal domain"/>
    <property type="match status" value="1"/>
</dbReference>
<evidence type="ECO:0000259" key="8">
    <source>
        <dbReference type="PROSITE" id="PS51007"/>
    </source>
</evidence>
<dbReference type="Pfam" id="PF07995">
    <property type="entry name" value="GSDH"/>
    <property type="match status" value="1"/>
</dbReference>
<keyword evidence="1" id="KW-0813">Transport</keyword>
<evidence type="ECO:0000259" key="7">
    <source>
        <dbReference type="PROSITE" id="PS50093"/>
    </source>
</evidence>
<feature type="binding site" description="covalent" evidence="6">
    <location>
        <position position="659"/>
    </location>
    <ligand>
        <name>heme c</name>
        <dbReference type="ChEBI" id="CHEBI:61717"/>
    </ligand>
</feature>
<keyword evidence="5 6" id="KW-0408">Iron</keyword>
<dbReference type="Gene3D" id="1.10.760.10">
    <property type="entry name" value="Cytochrome c-like domain"/>
    <property type="match status" value="1"/>
</dbReference>
<dbReference type="GO" id="GO:0020037">
    <property type="term" value="F:heme binding"/>
    <property type="evidence" value="ECO:0007669"/>
    <property type="project" value="InterPro"/>
</dbReference>
<dbReference type="InterPro" id="IPR012938">
    <property type="entry name" value="Glc/Sorbosone_DH"/>
</dbReference>
<dbReference type="InterPro" id="IPR022409">
    <property type="entry name" value="PKD/Chitinase_dom"/>
</dbReference>
<feature type="binding site" description="covalent" evidence="6">
    <location>
        <position position="704"/>
    </location>
    <ligand>
        <name>heme c</name>
        <dbReference type="ChEBI" id="CHEBI:61717"/>
    </ligand>
</feature>
<dbReference type="SUPFAM" id="SSF49299">
    <property type="entry name" value="PKD domain"/>
    <property type="match status" value="1"/>
</dbReference>
<keyword evidence="2 6" id="KW-0349">Heme</keyword>
<dbReference type="AlphaFoldDB" id="A0A317EW84"/>
<gene>
    <name evidence="9" type="ORF">DHW03_06590</name>
</gene>
<evidence type="ECO:0000256" key="4">
    <source>
        <dbReference type="ARBA" id="ARBA00022982"/>
    </source>
</evidence>
<dbReference type="CDD" id="cd00146">
    <property type="entry name" value="PKD"/>
    <property type="match status" value="1"/>
</dbReference>
<dbReference type="GO" id="GO:0009055">
    <property type="term" value="F:electron transfer activity"/>
    <property type="evidence" value="ECO:0007669"/>
    <property type="project" value="InterPro"/>
</dbReference>
<evidence type="ECO:0000313" key="9">
    <source>
        <dbReference type="EMBL" id="PWS29476.1"/>
    </source>
</evidence>
<keyword evidence="3 6" id="KW-0479">Metal-binding</keyword>
<evidence type="ECO:0000256" key="2">
    <source>
        <dbReference type="ARBA" id="ARBA00022617"/>
    </source>
</evidence>
<dbReference type="InterPro" id="IPR036909">
    <property type="entry name" value="Cyt_c-like_dom_sf"/>
</dbReference>
<name>A0A317EW84_9SPHI</name>
<dbReference type="PANTHER" id="PTHR19328">
    <property type="entry name" value="HEDGEHOG-INTERACTING PROTEIN"/>
    <property type="match status" value="1"/>
</dbReference>
<comment type="caution">
    <text evidence="9">The sequence shown here is derived from an EMBL/GenBank/DDBJ whole genome shotgun (WGS) entry which is preliminary data.</text>
</comment>
<dbReference type="PROSITE" id="PS50093">
    <property type="entry name" value="PKD"/>
    <property type="match status" value="1"/>
</dbReference>
<dbReference type="InterPro" id="IPR002324">
    <property type="entry name" value="Cyt_c_ID"/>
</dbReference>
<protein>
    <submittedName>
        <fullName evidence="9">Crp/Fnr family transcriptional regulator</fullName>
    </submittedName>
</protein>
<evidence type="ECO:0000256" key="3">
    <source>
        <dbReference type="ARBA" id="ARBA00022723"/>
    </source>
</evidence>
<dbReference type="InterPro" id="IPR035986">
    <property type="entry name" value="PKD_dom_sf"/>
</dbReference>
<dbReference type="EMBL" id="QGNZ01000001">
    <property type="protein sequence ID" value="PWS29476.1"/>
    <property type="molecule type" value="Genomic_DNA"/>
</dbReference>
<dbReference type="Pfam" id="PF00801">
    <property type="entry name" value="PKD"/>
    <property type="match status" value="1"/>
</dbReference>
<dbReference type="Proteomes" id="UP000245379">
    <property type="component" value="Unassembled WGS sequence"/>
</dbReference>
<dbReference type="RefSeq" id="WP_109924900.1">
    <property type="nucleotide sequence ID" value="NZ_QGNZ01000001.1"/>
</dbReference>
<organism evidence="9 10">
    <name type="scientific">Pedobacter yonginense</name>
    <dbReference type="NCBI Taxonomy" id="651869"/>
    <lineage>
        <taxon>Bacteria</taxon>
        <taxon>Pseudomonadati</taxon>
        <taxon>Bacteroidota</taxon>
        <taxon>Sphingobacteriia</taxon>
        <taxon>Sphingobacteriales</taxon>
        <taxon>Sphingobacteriaceae</taxon>
        <taxon>Pedobacter</taxon>
    </lineage>
</organism>
<feature type="domain" description="PKD" evidence="7">
    <location>
        <begin position="521"/>
        <end position="574"/>
    </location>
</feature>
<keyword evidence="10" id="KW-1185">Reference proteome</keyword>
<dbReference type="InterPro" id="IPR011041">
    <property type="entry name" value="Quinoprot_gluc/sorb_DH_b-prop"/>
</dbReference>
<dbReference type="SMART" id="SM00089">
    <property type="entry name" value="PKD"/>
    <property type="match status" value="1"/>
</dbReference>
<keyword evidence="4" id="KW-0249">Electron transport</keyword>
<dbReference type="Gene3D" id="2.60.40.10">
    <property type="entry name" value="Immunoglobulins"/>
    <property type="match status" value="1"/>
</dbReference>
<evidence type="ECO:0000256" key="1">
    <source>
        <dbReference type="ARBA" id="ARBA00022448"/>
    </source>
</evidence>
<evidence type="ECO:0000313" key="10">
    <source>
        <dbReference type="Proteomes" id="UP000245379"/>
    </source>
</evidence>
<feature type="binding site" description="covalent" evidence="6">
    <location>
        <position position="655"/>
    </location>
    <ligand>
        <name>heme c</name>
        <dbReference type="ChEBI" id="CHEBI:61717"/>
    </ligand>
</feature>
<feature type="domain" description="Cytochrome c" evidence="8">
    <location>
        <begin position="641"/>
        <end position="726"/>
    </location>
</feature>
<comment type="PTM">
    <text evidence="6">Binds 1 heme c group covalently per subunit.</text>
</comment>